<sequence>MPDFPPAAHRGVRAAGVPQNGAEIAQAVLVVVAVLYFARDLLVPLALAVLLSFVLAPVARALRRIGIPRAAGVLAAVMAGVSVIGTLGLVMGRQLAELAGDIPLYQAELMRKLATLRASGGIMDRVRDMLRGLADGAERAERAAAAPEPAQVLAADRVVPLPVQVQQPDPAPFAVLQGVLEPLLYPLATFGIVVVLVIFILLYREDLRDRVIRLVGAEDLHRTMAAMDDAAYRLSRYFLAQTAMNAAYGVFITAALFFIGVPQPMLWGIVAGLMRFVPFVGTFIAAGFPLLLALAVDPGWGIPLMVLVLFAVSEGLMGQVFEPLVFGRSTGLSPVAVIAAATFWTWLWGPIGLIVSMPLTVCLVVLGRHVERFEFLEVALGDRPPLDPPATFYQRALAGDADALAEQAEGVMREKRLSAYYDTVALPALALAQADALRGSFATERLAALRARLATLVEDLEEEAEDDRAPGPGLAEMEDNPPPPDPPPPPGVLVPPGAVLCLAGRGAFDEALAAMLAQVLRKRGFGAVAAPADLLRGGDLAGFEPETVRQAWFCTVQGGASVAASRYLLRRLRRRFPQAQVATLVVGAEGRLPEALRAEGAVAVEGGLGEAARAAQRLAPQAAASTTPAMG</sequence>
<dbReference type="EMBL" id="JAAVNE010000011">
    <property type="protein sequence ID" value="NKC31012.1"/>
    <property type="molecule type" value="Genomic_DNA"/>
</dbReference>
<dbReference type="PANTHER" id="PTHR21716">
    <property type="entry name" value="TRANSMEMBRANE PROTEIN"/>
    <property type="match status" value="1"/>
</dbReference>
<dbReference type="PANTHER" id="PTHR21716:SF53">
    <property type="entry name" value="PERMEASE PERM-RELATED"/>
    <property type="match status" value="1"/>
</dbReference>
<keyword evidence="6 9" id="KW-1133">Transmembrane helix</keyword>
<feature type="transmembrane region" description="Helical" evidence="9">
    <location>
        <begin position="71"/>
        <end position="91"/>
    </location>
</feature>
<proteinExistence type="inferred from homology"/>
<reference evidence="10 11" key="1">
    <citation type="submission" date="2020-03" db="EMBL/GenBank/DDBJ databases">
        <title>Roseomonas selenitidurans sp. nov. isolated from urban soil.</title>
        <authorList>
            <person name="Liu H."/>
        </authorList>
    </citation>
    <scope>NUCLEOTIDE SEQUENCE [LARGE SCALE GENOMIC DNA]</scope>
    <source>
        <strain evidence="10 11">BU-1</strain>
    </source>
</reference>
<evidence type="ECO:0000313" key="11">
    <source>
        <dbReference type="Proteomes" id="UP000787635"/>
    </source>
</evidence>
<keyword evidence="3" id="KW-0813">Transport</keyword>
<evidence type="ECO:0000256" key="9">
    <source>
        <dbReference type="SAM" id="Phobius"/>
    </source>
</evidence>
<feature type="transmembrane region" description="Helical" evidence="9">
    <location>
        <begin position="346"/>
        <end position="366"/>
    </location>
</feature>
<evidence type="ECO:0000313" key="10">
    <source>
        <dbReference type="EMBL" id="NKC31012.1"/>
    </source>
</evidence>
<dbReference type="Pfam" id="PF01594">
    <property type="entry name" value="AI-2E_transport"/>
    <property type="match status" value="2"/>
</dbReference>
<accession>A0ABX1E646</accession>
<dbReference type="Proteomes" id="UP000787635">
    <property type="component" value="Unassembled WGS sequence"/>
</dbReference>
<keyword evidence="4" id="KW-1003">Cell membrane</keyword>
<evidence type="ECO:0000256" key="5">
    <source>
        <dbReference type="ARBA" id="ARBA00022692"/>
    </source>
</evidence>
<dbReference type="InterPro" id="IPR002549">
    <property type="entry name" value="AI-2E-like"/>
</dbReference>
<keyword evidence="5 9" id="KW-0812">Transmembrane</keyword>
<name>A0ABX1E646_9PROT</name>
<feature type="transmembrane region" description="Helical" evidence="9">
    <location>
        <begin position="304"/>
        <end position="326"/>
    </location>
</feature>
<feature type="compositionally biased region" description="Pro residues" evidence="8">
    <location>
        <begin position="480"/>
        <end position="493"/>
    </location>
</feature>
<evidence type="ECO:0000256" key="2">
    <source>
        <dbReference type="ARBA" id="ARBA00009773"/>
    </source>
</evidence>
<keyword evidence="7 9" id="KW-0472">Membrane</keyword>
<gene>
    <name evidence="10" type="ORF">HEQ75_09065</name>
</gene>
<dbReference type="RefSeq" id="WP_168029482.1">
    <property type="nucleotide sequence ID" value="NZ_JAAVNE010000011.1"/>
</dbReference>
<feature type="transmembrane region" description="Helical" evidence="9">
    <location>
        <begin position="183"/>
        <end position="203"/>
    </location>
</feature>
<keyword evidence="11" id="KW-1185">Reference proteome</keyword>
<feature type="transmembrane region" description="Helical" evidence="9">
    <location>
        <begin position="265"/>
        <end position="292"/>
    </location>
</feature>
<evidence type="ECO:0000256" key="1">
    <source>
        <dbReference type="ARBA" id="ARBA00004651"/>
    </source>
</evidence>
<organism evidence="10 11">
    <name type="scientific">Falsiroseomonas selenitidurans</name>
    <dbReference type="NCBI Taxonomy" id="2716335"/>
    <lineage>
        <taxon>Bacteria</taxon>
        <taxon>Pseudomonadati</taxon>
        <taxon>Pseudomonadota</taxon>
        <taxon>Alphaproteobacteria</taxon>
        <taxon>Acetobacterales</taxon>
        <taxon>Roseomonadaceae</taxon>
        <taxon>Falsiroseomonas</taxon>
    </lineage>
</organism>
<evidence type="ECO:0000256" key="3">
    <source>
        <dbReference type="ARBA" id="ARBA00022448"/>
    </source>
</evidence>
<evidence type="ECO:0000256" key="6">
    <source>
        <dbReference type="ARBA" id="ARBA00022989"/>
    </source>
</evidence>
<comment type="caution">
    <text evidence="10">The sequence shown here is derived from an EMBL/GenBank/DDBJ whole genome shotgun (WGS) entry which is preliminary data.</text>
</comment>
<feature type="transmembrane region" description="Helical" evidence="9">
    <location>
        <begin position="41"/>
        <end position="59"/>
    </location>
</feature>
<evidence type="ECO:0000256" key="8">
    <source>
        <dbReference type="SAM" id="MobiDB-lite"/>
    </source>
</evidence>
<evidence type="ECO:0000256" key="4">
    <source>
        <dbReference type="ARBA" id="ARBA00022475"/>
    </source>
</evidence>
<protein>
    <submittedName>
        <fullName evidence="10">AI-2E family transporter</fullName>
    </submittedName>
</protein>
<feature type="region of interest" description="Disordered" evidence="8">
    <location>
        <begin position="460"/>
        <end position="493"/>
    </location>
</feature>
<comment type="subcellular location">
    <subcellularLocation>
        <location evidence="1">Cell membrane</location>
        <topology evidence="1">Multi-pass membrane protein</topology>
    </subcellularLocation>
</comment>
<evidence type="ECO:0000256" key="7">
    <source>
        <dbReference type="ARBA" id="ARBA00023136"/>
    </source>
</evidence>
<comment type="similarity">
    <text evidence="2">Belongs to the autoinducer-2 exporter (AI-2E) (TC 2.A.86) family.</text>
</comment>
<feature type="transmembrane region" description="Helical" evidence="9">
    <location>
        <begin position="237"/>
        <end position="259"/>
    </location>
</feature>